<sequence length="214" mass="25085">MSIHTIKDSILGVPREEDNSTYLIYPQSYPRPHFINHYMLNLWYEADGKTFQKLFEEYQNRYRDVPIEKIQSDIINSIIYLYNLEMVEVTGEDKEVLAAMSKSETSIVNEQDFREINNFILDIAANQGCILNFDYDRNLEKKEVESVYSIPNMRINQIHRKEIYFKIYDSSNVLIGVAGVSFKRSLETCYVSTIILSDLKKFGDVIDELIKVLH</sequence>
<evidence type="ECO:0000313" key="2">
    <source>
        <dbReference type="Proteomes" id="UP000094271"/>
    </source>
</evidence>
<dbReference type="EMBL" id="MEHA01000003">
    <property type="protein sequence ID" value="ODR54188.1"/>
    <property type="molecule type" value="Genomic_DNA"/>
</dbReference>
<gene>
    <name evidence="1" type="ORF">BEI59_06460</name>
</gene>
<dbReference type="OrthoDB" id="2084731at2"/>
<accession>A0A1E3UMB3</accession>
<dbReference type="RefSeq" id="WP_069431342.1">
    <property type="nucleotide sequence ID" value="NZ_MEHA01000003.1"/>
</dbReference>
<evidence type="ECO:0000313" key="1">
    <source>
        <dbReference type="EMBL" id="ODR54188.1"/>
    </source>
</evidence>
<dbReference type="AlphaFoldDB" id="A0A1E3UMB3"/>
<organism evidence="1 2">
    <name type="scientific">Eisenbergiella tayi</name>
    <dbReference type="NCBI Taxonomy" id="1432052"/>
    <lineage>
        <taxon>Bacteria</taxon>
        <taxon>Bacillati</taxon>
        <taxon>Bacillota</taxon>
        <taxon>Clostridia</taxon>
        <taxon>Lachnospirales</taxon>
        <taxon>Lachnospiraceae</taxon>
        <taxon>Eisenbergiella</taxon>
    </lineage>
</organism>
<dbReference type="Proteomes" id="UP000094271">
    <property type="component" value="Unassembled WGS sequence"/>
</dbReference>
<protein>
    <submittedName>
        <fullName evidence="1">Uncharacterized protein</fullName>
    </submittedName>
</protein>
<reference evidence="1 2" key="1">
    <citation type="submission" date="2016-08" db="EMBL/GenBank/DDBJ databases">
        <authorList>
            <person name="Seilhamer J.J."/>
        </authorList>
    </citation>
    <scope>NUCLEOTIDE SEQUENCE [LARGE SCALE GENOMIC DNA]</scope>
    <source>
        <strain evidence="1 2">NML150140-1</strain>
    </source>
</reference>
<comment type="caution">
    <text evidence="1">The sequence shown here is derived from an EMBL/GenBank/DDBJ whole genome shotgun (WGS) entry which is preliminary data.</text>
</comment>
<name>A0A1E3UMB3_9FIRM</name>
<proteinExistence type="predicted"/>